<evidence type="ECO:0000313" key="2">
    <source>
        <dbReference type="Proteomes" id="UP000265520"/>
    </source>
</evidence>
<organism evidence="1 2">
    <name type="scientific">Trifolium medium</name>
    <dbReference type="NCBI Taxonomy" id="97028"/>
    <lineage>
        <taxon>Eukaryota</taxon>
        <taxon>Viridiplantae</taxon>
        <taxon>Streptophyta</taxon>
        <taxon>Embryophyta</taxon>
        <taxon>Tracheophyta</taxon>
        <taxon>Spermatophyta</taxon>
        <taxon>Magnoliopsida</taxon>
        <taxon>eudicotyledons</taxon>
        <taxon>Gunneridae</taxon>
        <taxon>Pentapetalae</taxon>
        <taxon>rosids</taxon>
        <taxon>fabids</taxon>
        <taxon>Fabales</taxon>
        <taxon>Fabaceae</taxon>
        <taxon>Papilionoideae</taxon>
        <taxon>50 kb inversion clade</taxon>
        <taxon>NPAAA clade</taxon>
        <taxon>Hologalegina</taxon>
        <taxon>IRL clade</taxon>
        <taxon>Trifolieae</taxon>
        <taxon>Trifolium</taxon>
    </lineage>
</organism>
<name>A0A392QIN2_9FABA</name>
<dbReference type="AlphaFoldDB" id="A0A392QIN2"/>
<proteinExistence type="predicted"/>
<reference evidence="1 2" key="1">
    <citation type="journal article" date="2018" name="Front. Plant Sci.">
        <title>Red Clover (Trifolium pratense) and Zigzag Clover (T. medium) - A Picture of Genomic Similarities and Differences.</title>
        <authorList>
            <person name="Dluhosova J."/>
            <person name="Istvanek J."/>
            <person name="Nedelnik J."/>
            <person name="Repkova J."/>
        </authorList>
    </citation>
    <scope>NUCLEOTIDE SEQUENCE [LARGE SCALE GENOMIC DNA]</scope>
    <source>
        <strain evidence="2">cv. 10/8</strain>
        <tissue evidence="1">Leaf</tissue>
    </source>
</reference>
<sequence>MRHNQPIRLDEVYSHWRRLCFDDEEGGGDVQDDYPCSAEWQAIQEQLRTADVSM</sequence>
<accession>A0A392QIN2</accession>
<dbReference type="EMBL" id="LXQA010140374">
    <property type="protein sequence ID" value="MCI24243.1"/>
    <property type="molecule type" value="Genomic_DNA"/>
</dbReference>
<comment type="caution">
    <text evidence="1">The sequence shown here is derived from an EMBL/GenBank/DDBJ whole genome shotgun (WGS) entry which is preliminary data.</text>
</comment>
<evidence type="ECO:0000313" key="1">
    <source>
        <dbReference type="EMBL" id="MCI24243.1"/>
    </source>
</evidence>
<dbReference type="Proteomes" id="UP000265520">
    <property type="component" value="Unassembled WGS sequence"/>
</dbReference>
<keyword evidence="2" id="KW-1185">Reference proteome</keyword>
<protein>
    <submittedName>
        <fullName evidence="1">Uncharacterized protein</fullName>
    </submittedName>
</protein>